<dbReference type="Proteomes" id="UP000064967">
    <property type="component" value="Chromosome"/>
</dbReference>
<dbReference type="AlphaFoldDB" id="A0A0K1PSI1"/>
<dbReference type="EMBL" id="CP012333">
    <property type="protein sequence ID" value="AKU96084.1"/>
    <property type="molecule type" value="Genomic_DNA"/>
</dbReference>
<evidence type="ECO:0000313" key="3">
    <source>
        <dbReference type="Proteomes" id="UP000064967"/>
    </source>
</evidence>
<name>A0A0K1PSI1_9BACT</name>
<keyword evidence="3" id="KW-1185">Reference proteome</keyword>
<dbReference type="Pfam" id="PF00149">
    <property type="entry name" value="Metallophos"/>
    <property type="match status" value="1"/>
</dbReference>
<dbReference type="InterPro" id="IPR006186">
    <property type="entry name" value="Ser/Thr-sp_prot-phosphatase"/>
</dbReference>
<dbReference type="InterPro" id="IPR029052">
    <property type="entry name" value="Metallo-depent_PP-like"/>
</dbReference>
<dbReference type="KEGG" id="llu:AKJ09_02748"/>
<dbReference type="GO" id="GO:0016787">
    <property type="term" value="F:hydrolase activity"/>
    <property type="evidence" value="ECO:0007669"/>
    <property type="project" value="InterPro"/>
</dbReference>
<sequence length="308" mass="31589">MDVGSSDGSAGHDAGADRVVIAQIDPPGGTTVYAISDIHGGYDRVAALLEKNGILSALPQSPGTPQWGAGNALLVVAGDLIDKGPQPIEVIDFLMALETAASAAGGRVVVLLGNHEAEFFVNPTNSKATATDGVDQELAARGIAPAAVADGTDPRGAWLRKRPIGARVGKWFFSHAGNTKGRTLSALDAALRAALDAHSNYDDPELVGVDSILEARDWYTNPTTAPANAKALGVSHIVFGHQPSALGPKGAIATAQSGALFRIDCGMSPLVNDSTGCILRIRHLDANTEVADGLDATGGAPITLWQGP</sequence>
<feature type="domain" description="Calcineurin-like phosphoesterase" evidence="1">
    <location>
        <begin position="31"/>
        <end position="243"/>
    </location>
</feature>
<proteinExistence type="predicted"/>
<dbReference type="STRING" id="1391654.AKJ09_02748"/>
<protein>
    <submittedName>
        <fullName evidence="2">Putative serine/threonine phosphatase</fullName>
    </submittedName>
</protein>
<evidence type="ECO:0000259" key="1">
    <source>
        <dbReference type="Pfam" id="PF00149"/>
    </source>
</evidence>
<gene>
    <name evidence="2" type="ORF">AKJ09_02748</name>
</gene>
<dbReference type="InterPro" id="IPR004843">
    <property type="entry name" value="Calcineurin-like_PHP"/>
</dbReference>
<dbReference type="PANTHER" id="PTHR46546:SF4">
    <property type="entry name" value="SHEWANELLA-LIKE PROTEIN PHOSPHATASE 1"/>
    <property type="match status" value="1"/>
</dbReference>
<evidence type="ECO:0000313" key="2">
    <source>
        <dbReference type="EMBL" id="AKU96084.1"/>
    </source>
</evidence>
<accession>A0A0K1PSI1</accession>
<dbReference type="SUPFAM" id="SSF56300">
    <property type="entry name" value="Metallo-dependent phosphatases"/>
    <property type="match status" value="1"/>
</dbReference>
<dbReference type="PANTHER" id="PTHR46546">
    <property type="entry name" value="SHEWANELLA-LIKE PROTEIN PHOSPHATASE 1"/>
    <property type="match status" value="1"/>
</dbReference>
<organism evidence="2 3">
    <name type="scientific">Labilithrix luteola</name>
    <dbReference type="NCBI Taxonomy" id="1391654"/>
    <lineage>
        <taxon>Bacteria</taxon>
        <taxon>Pseudomonadati</taxon>
        <taxon>Myxococcota</taxon>
        <taxon>Polyangia</taxon>
        <taxon>Polyangiales</taxon>
        <taxon>Labilitrichaceae</taxon>
        <taxon>Labilithrix</taxon>
    </lineage>
</organism>
<dbReference type="Gene3D" id="3.60.21.10">
    <property type="match status" value="1"/>
</dbReference>
<dbReference type="PRINTS" id="PR00114">
    <property type="entry name" value="STPHPHTASE"/>
</dbReference>
<reference evidence="2 3" key="1">
    <citation type="submission" date="2015-08" db="EMBL/GenBank/DDBJ databases">
        <authorList>
            <person name="Babu N.S."/>
            <person name="Beckwith C.J."/>
            <person name="Beseler K.G."/>
            <person name="Brison A."/>
            <person name="Carone J.V."/>
            <person name="Caskin T.P."/>
            <person name="Diamond M."/>
            <person name="Durham M.E."/>
            <person name="Foxe J.M."/>
            <person name="Go M."/>
            <person name="Henderson B.A."/>
            <person name="Jones I.B."/>
            <person name="McGettigan J.A."/>
            <person name="Micheletti S.J."/>
            <person name="Nasrallah M.E."/>
            <person name="Ortiz D."/>
            <person name="Piller C.R."/>
            <person name="Privatt S.R."/>
            <person name="Schneider S.L."/>
            <person name="Sharp S."/>
            <person name="Smith T.C."/>
            <person name="Stanton J.D."/>
            <person name="Ullery H.E."/>
            <person name="Wilson R.J."/>
            <person name="Serrano M.G."/>
            <person name="Buck G."/>
            <person name="Lee V."/>
            <person name="Wang Y."/>
            <person name="Carvalho R."/>
            <person name="Voegtly L."/>
            <person name="Shi R."/>
            <person name="Duckworth R."/>
            <person name="Johnson A."/>
            <person name="Loviza R."/>
            <person name="Walstead R."/>
            <person name="Shah Z."/>
            <person name="Kiflezghi M."/>
            <person name="Wade K."/>
            <person name="Ball S.L."/>
            <person name="Bradley K.W."/>
            <person name="Asai D.J."/>
            <person name="Bowman C.A."/>
            <person name="Russell D.A."/>
            <person name="Pope W.H."/>
            <person name="Jacobs-Sera D."/>
            <person name="Hendrix R.W."/>
            <person name="Hatfull G.F."/>
        </authorList>
    </citation>
    <scope>NUCLEOTIDE SEQUENCE [LARGE SCALE GENOMIC DNA]</scope>
    <source>
        <strain evidence="2 3">DSM 27648</strain>
    </source>
</reference>